<dbReference type="EMBL" id="KN714779">
    <property type="protein sequence ID" value="KUI61538.1"/>
    <property type="molecule type" value="Genomic_DNA"/>
</dbReference>
<protein>
    <submittedName>
        <fullName evidence="2">Uncharacterized protein</fullName>
    </submittedName>
</protein>
<evidence type="ECO:0000256" key="1">
    <source>
        <dbReference type="SAM" id="MobiDB-lite"/>
    </source>
</evidence>
<keyword evidence="3" id="KW-1185">Reference proteome</keyword>
<proteinExistence type="predicted"/>
<feature type="region of interest" description="Disordered" evidence="1">
    <location>
        <begin position="48"/>
        <end position="67"/>
    </location>
</feature>
<reference evidence="3" key="1">
    <citation type="submission" date="2014-12" db="EMBL/GenBank/DDBJ databases">
        <title>Genome Sequence of Valsa Canker Pathogens Uncovers a Specific Adaption of Colonization on Woody Bark.</title>
        <authorList>
            <person name="Yin Z."/>
            <person name="Liu H."/>
            <person name="Gao X."/>
            <person name="Li Z."/>
            <person name="Song N."/>
            <person name="Ke X."/>
            <person name="Dai Q."/>
            <person name="Wu Y."/>
            <person name="Sun Y."/>
            <person name="Xu J.-R."/>
            <person name="Kang Z.K."/>
            <person name="Wang L."/>
            <person name="Huang L."/>
        </authorList>
    </citation>
    <scope>NUCLEOTIDE SEQUENCE [LARGE SCALE GENOMIC DNA]</scope>
    <source>
        <strain evidence="3">SXYL134</strain>
    </source>
</reference>
<sequence>MGSGDGEDDTQSALNTSKHIWTSGHLDIWTSGHLDIWIEDSDMDMKKEETRTTGSLLITQMEPTLEP</sequence>
<evidence type="ECO:0000313" key="3">
    <source>
        <dbReference type="Proteomes" id="UP000078576"/>
    </source>
</evidence>
<gene>
    <name evidence="2" type="ORF">VP1G_11316</name>
</gene>
<organism evidence="2 3">
    <name type="scientific">Cytospora mali</name>
    <name type="common">Apple Valsa canker fungus</name>
    <name type="synonym">Valsa mali</name>
    <dbReference type="NCBI Taxonomy" id="578113"/>
    <lineage>
        <taxon>Eukaryota</taxon>
        <taxon>Fungi</taxon>
        <taxon>Dikarya</taxon>
        <taxon>Ascomycota</taxon>
        <taxon>Pezizomycotina</taxon>
        <taxon>Sordariomycetes</taxon>
        <taxon>Sordariomycetidae</taxon>
        <taxon>Diaporthales</taxon>
        <taxon>Cytosporaceae</taxon>
        <taxon>Cytospora</taxon>
    </lineage>
</organism>
<feature type="compositionally biased region" description="Polar residues" evidence="1">
    <location>
        <begin position="52"/>
        <end position="67"/>
    </location>
</feature>
<dbReference type="Proteomes" id="UP000078576">
    <property type="component" value="Unassembled WGS sequence"/>
</dbReference>
<evidence type="ECO:0000313" key="2">
    <source>
        <dbReference type="EMBL" id="KUI61538.1"/>
    </source>
</evidence>
<accession>A0A194VCB9</accession>
<name>A0A194VCB9_CYTMA</name>
<dbReference type="AlphaFoldDB" id="A0A194VCB9"/>